<gene>
    <name evidence="2" type="primary">LOC108990821</name>
</gene>
<organism evidence="1 2">
    <name type="scientific">Juglans regia</name>
    <name type="common">English walnut</name>
    <dbReference type="NCBI Taxonomy" id="51240"/>
    <lineage>
        <taxon>Eukaryota</taxon>
        <taxon>Viridiplantae</taxon>
        <taxon>Streptophyta</taxon>
        <taxon>Embryophyta</taxon>
        <taxon>Tracheophyta</taxon>
        <taxon>Spermatophyta</taxon>
        <taxon>Magnoliopsida</taxon>
        <taxon>eudicotyledons</taxon>
        <taxon>Gunneridae</taxon>
        <taxon>Pentapetalae</taxon>
        <taxon>rosids</taxon>
        <taxon>fabids</taxon>
        <taxon>Fagales</taxon>
        <taxon>Juglandaceae</taxon>
        <taxon>Juglans</taxon>
    </lineage>
</organism>
<evidence type="ECO:0000313" key="2">
    <source>
        <dbReference type="RefSeq" id="XP_018820462.1"/>
    </source>
</evidence>
<dbReference type="KEGG" id="jre:108990821"/>
<dbReference type="PANTHER" id="PTHR31170:SF17">
    <property type="match status" value="1"/>
</dbReference>
<evidence type="ECO:0000313" key="1">
    <source>
        <dbReference type="Proteomes" id="UP000235220"/>
    </source>
</evidence>
<dbReference type="Gramene" id="Jr07_15270_p1">
    <property type="protein sequence ID" value="cds.Jr07_15270_p1"/>
    <property type="gene ID" value="Jr07_15270"/>
</dbReference>
<dbReference type="Proteomes" id="UP000235220">
    <property type="component" value="Chromosome 7"/>
</dbReference>
<dbReference type="Pfam" id="PF03140">
    <property type="entry name" value="DUF247"/>
    <property type="match status" value="1"/>
</dbReference>
<reference evidence="2" key="1">
    <citation type="submission" date="2025-08" db="UniProtKB">
        <authorList>
            <consortium name="RefSeq"/>
        </authorList>
    </citation>
    <scope>IDENTIFICATION</scope>
    <source>
        <tissue evidence="2">Leaves</tissue>
    </source>
</reference>
<accession>A0A2I4EM39</accession>
<dbReference type="GeneID" id="108990821"/>
<dbReference type="RefSeq" id="XP_018820462.1">
    <property type="nucleotide sequence ID" value="XM_018964917.1"/>
</dbReference>
<sequence length="406" mass="46704">MILLDGCFIIELFRKSEIYKKTRQEEYDPIFQTEWMVSTIARDLLLFENQLPLFILSKLFGMNESNGSRNLEEHFVHIEEKDGISVGSSTSTVQIIPTQLNDLVLGFFSSFLPFQWNVETSTYNSTEKIEHLLHLTDEALTHSLLKIVYKNLEFGFRFKNAAFEHLLGGIHATICISILDIGIDHAKECQEAGVKLKKAEIFKHLFGLICKAAIPLLAKMKSTRKAISYFSECQRLKTGSRSQYLKELREAGVKFHKAKKFKRLHALREIDDRSIHSATELEEVGVKFKKDEKSNLVSIKFNNGLMEISPLSIEDRTETYLWNLIAYEHYCDPQNGSNYVYNYVCFMDRLIKSPKDVELLCQKGIISNCLGDDEIISAMVNKLAHHVAFSTSIYARTFMNLNMHCR</sequence>
<keyword evidence="1" id="KW-1185">Reference proteome</keyword>
<proteinExistence type="predicted"/>
<dbReference type="STRING" id="51240.A0A2I4EM39"/>
<dbReference type="InterPro" id="IPR004158">
    <property type="entry name" value="DUF247_pln"/>
</dbReference>
<dbReference type="OrthoDB" id="591587at2759"/>
<protein>
    <submittedName>
        <fullName evidence="2">Uncharacterized protein LOC108990821</fullName>
    </submittedName>
</protein>
<name>A0A2I4EM39_JUGRE</name>
<dbReference type="AlphaFoldDB" id="A0A2I4EM39"/>
<dbReference type="PANTHER" id="PTHR31170">
    <property type="entry name" value="BNAC04G53230D PROTEIN"/>
    <property type="match status" value="1"/>
</dbReference>